<dbReference type="PANTHER" id="PTHR33324">
    <property type="entry name" value="EXPRESSED PROTEIN"/>
    <property type="match status" value="1"/>
</dbReference>
<feature type="compositionally biased region" description="Acidic residues" evidence="1">
    <location>
        <begin position="157"/>
        <end position="188"/>
    </location>
</feature>
<dbReference type="Proteomes" id="UP001160483">
    <property type="component" value="Unassembled WGS sequence"/>
</dbReference>
<organism evidence="2 3">
    <name type="scientific">Peronospora belbahrii</name>
    <dbReference type="NCBI Taxonomy" id="622444"/>
    <lineage>
        <taxon>Eukaryota</taxon>
        <taxon>Sar</taxon>
        <taxon>Stramenopiles</taxon>
        <taxon>Oomycota</taxon>
        <taxon>Peronosporomycetes</taxon>
        <taxon>Peronosporales</taxon>
        <taxon>Peronosporaceae</taxon>
        <taxon>Peronospora</taxon>
    </lineage>
</organism>
<proteinExistence type="predicted"/>
<gene>
    <name evidence="2" type="ORF">PBS003_LOCUS9629</name>
</gene>
<feature type="region of interest" description="Disordered" evidence="1">
    <location>
        <begin position="156"/>
        <end position="239"/>
    </location>
</feature>
<reference evidence="2" key="1">
    <citation type="submission" date="2021-11" db="EMBL/GenBank/DDBJ databases">
        <authorList>
            <person name="Islam A."/>
            <person name="Islam S."/>
            <person name="Flora M.S."/>
            <person name="Rahman M."/>
            <person name="Ziaur R.M."/>
            <person name="Epstein J.H."/>
            <person name="Hassan M."/>
            <person name="Klassen M."/>
            <person name="Woodard K."/>
            <person name="Webb A."/>
            <person name="Webby R.J."/>
            <person name="El Zowalaty M.E."/>
        </authorList>
    </citation>
    <scope>NUCLEOTIDE SEQUENCE</scope>
    <source>
        <strain evidence="2">Pbs3</strain>
    </source>
</reference>
<evidence type="ECO:0000313" key="3">
    <source>
        <dbReference type="Proteomes" id="UP001160483"/>
    </source>
</evidence>
<evidence type="ECO:0000313" key="2">
    <source>
        <dbReference type="EMBL" id="CAH0483055.1"/>
    </source>
</evidence>
<protein>
    <submittedName>
        <fullName evidence="2">Uncharacterized protein</fullName>
    </submittedName>
</protein>
<evidence type="ECO:0000256" key="1">
    <source>
        <dbReference type="SAM" id="MobiDB-lite"/>
    </source>
</evidence>
<dbReference type="PANTHER" id="PTHR33324:SF2">
    <property type="entry name" value="MYB_SANT-LIKE DNA-BINDING DOMAIN-CONTAINING PROTEIN"/>
    <property type="match status" value="1"/>
</dbReference>
<comment type="caution">
    <text evidence="2">The sequence shown here is derived from an EMBL/GenBank/DDBJ whole genome shotgun (WGS) entry which is preliminary data.</text>
</comment>
<accession>A0AAU9LC67</accession>
<name>A0AAU9LC67_9STRA</name>
<dbReference type="EMBL" id="CAKKTJ010000337">
    <property type="protein sequence ID" value="CAH0483055.1"/>
    <property type="molecule type" value="Genomic_DNA"/>
</dbReference>
<sequence>MPPKRKHPRSAYRSSLADNARPGGLTTMDVLLRWITVPGNVKRWRLETHSSLVREVVEIMREEGLVHRKAPFVRYKLDAIEKQYITAKQWLLETGMHDTYMRGKASKEVKAHVENVCPQFKRLDPAFRGVPFSKKNAEPIELDVDCKENDEMKKIQEEEEELSGAEGSEPEVSEVEGSDEEGVGEEGDEGGKDGKHTKKGDNSDQLVDRRAKNGRSLDQVTKPLRTKAATSTELHKRNTFRDRLLSSMTTAEKRALSPALMQKKPAKAKEQLLSLTSNAVENEEASTCFAKPQQQINKRSLRSTINTSERQKSLVPEKAKTSTLRTNQQIQCAAVELAREQAALEAVTSSPTSAEKRRRQLLKYVTAVSSAMNEAKKTAVNADTTKETPEESPVVTRKRKILEEELGAVERTQKQRETNDELMAIERKALLKRVEDEQNHRHEIYKLERSKLECELKSKQIQLLFEKASARKKLDQLGVPQEEIDRILPI</sequence>
<dbReference type="AlphaFoldDB" id="A0AAU9LC67"/>
<feature type="compositionally biased region" description="Basic and acidic residues" evidence="1">
    <location>
        <begin position="189"/>
        <end position="211"/>
    </location>
</feature>